<feature type="transmembrane region" description="Helical" evidence="2">
    <location>
        <begin position="180"/>
        <end position="201"/>
    </location>
</feature>
<dbReference type="EMBL" id="BSTI01000026">
    <property type="protein sequence ID" value="GLY70744.1"/>
    <property type="molecule type" value="Genomic_DNA"/>
</dbReference>
<dbReference type="RefSeq" id="WP_285490011.1">
    <property type="nucleotide sequence ID" value="NZ_BSTI01000026.1"/>
</dbReference>
<feature type="compositionally biased region" description="Low complexity" evidence="1">
    <location>
        <begin position="207"/>
        <end position="216"/>
    </location>
</feature>
<dbReference type="Proteomes" id="UP001165136">
    <property type="component" value="Unassembled WGS sequence"/>
</dbReference>
<name>A0A9W6R7C9_9PSEU</name>
<organism evidence="3 4">
    <name type="scientific">Amycolatopsis taiwanensis</name>
    <dbReference type="NCBI Taxonomy" id="342230"/>
    <lineage>
        <taxon>Bacteria</taxon>
        <taxon>Bacillati</taxon>
        <taxon>Actinomycetota</taxon>
        <taxon>Actinomycetes</taxon>
        <taxon>Pseudonocardiales</taxon>
        <taxon>Pseudonocardiaceae</taxon>
        <taxon>Amycolatopsis</taxon>
    </lineage>
</organism>
<proteinExistence type="predicted"/>
<keyword evidence="4" id="KW-1185">Reference proteome</keyword>
<reference evidence="3" key="1">
    <citation type="submission" date="2023-03" db="EMBL/GenBank/DDBJ databases">
        <title>Amycolatopsis taiwanensis NBRC 103393.</title>
        <authorList>
            <person name="Ichikawa N."/>
            <person name="Sato H."/>
            <person name="Tonouchi N."/>
        </authorList>
    </citation>
    <scope>NUCLEOTIDE SEQUENCE</scope>
    <source>
        <strain evidence="3">NBRC 103393</strain>
    </source>
</reference>
<feature type="region of interest" description="Disordered" evidence="1">
    <location>
        <begin position="206"/>
        <end position="257"/>
    </location>
</feature>
<sequence length="372" mass="38713">MVRPRAGRTPSPIPDPDSPLGRLAGYLRGLREQAGDPSFEALSYETKRTGRGYSQSSLRSAATGKVLPTLDVAEAFVRACVDYAQTNPELAHSATRDWVAKELVGEVVRYYQNAAHHSALPGQPAQASGTSAPKSSTSAAASNDATSADEEPGPATPGSVSPLPEPERSGAKALRRRRRLALTAIAAALVAVTVLAASNLVDHADQAGASPGSSTTPPGPEPAAENTRRAPEPARTPTDGGTVLAGRSQCRGASPKGPATINPCISVTGDALHYLVRVTAQEPISDLAIHVWLIDVTTGQRLTNTLRYCQATLIAVDQTAECGPATTRPEPGHHYVAAADITVGHVEQPPLWKNPGATGLSTAGVLWPPPTR</sequence>
<evidence type="ECO:0000313" key="4">
    <source>
        <dbReference type="Proteomes" id="UP001165136"/>
    </source>
</evidence>
<feature type="region of interest" description="Disordered" evidence="1">
    <location>
        <begin position="119"/>
        <end position="174"/>
    </location>
</feature>
<feature type="region of interest" description="Disordered" evidence="1">
    <location>
        <begin position="1"/>
        <end position="20"/>
    </location>
</feature>
<evidence type="ECO:0000313" key="3">
    <source>
        <dbReference type="EMBL" id="GLY70744.1"/>
    </source>
</evidence>
<evidence type="ECO:0000256" key="2">
    <source>
        <dbReference type="SAM" id="Phobius"/>
    </source>
</evidence>
<comment type="caution">
    <text evidence="3">The sequence shown here is derived from an EMBL/GenBank/DDBJ whole genome shotgun (WGS) entry which is preliminary data.</text>
</comment>
<keyword evidence="2" id="KW-1133">Transmembrane helix</keyword>
<keyword evidence="2" id="KW-0472">Membrane</keyword>
<feature type="compositionally biased region" description="Low complexity" evidence="1">
    <location>
        <begin position="127"/>
        <end position="146"/>
    </location>
</feature>
<keyword evidence="2" id="KW-0812">Transmembrane</keyword>
<evidence type="ECO:0000256" key="1">
    <source>
        <dbReference type="SAM" id="MobiDB-lite"/>
    </source>
</evidence>
<gene>
    <name evidence="3" type="ORF">Atai01_73630</name>
</gene>
<dbReference type="AlphaFoldDB" id="A0A9W6R7C9"/>
<protein>
    <submittedName>
        <fullName evidence="3">Uncharacterized protein</fullName>
    </submittedName>
</protein>
<accession>A0A9W6R7C9</accession>